<sequence>MDSKRGLRQDVPTRWNSTYLMLESALYYRRAFCHLELTDSNYKSCPSSHEWEKIEKISRFLGLFYDITCIFSGTKYPTSNLYFSSVFFCYVTLKENIESEDDYLRTMANQMLKKFEKYWSEFSLILAIAVVVDPRYKLQFVDWCYRKIYGASGSSEFIRVKSKLFSIFKEYVQNKSLTSSTHSLEKEKSNTSCGVGEDVISFRKTASSILKEFNICEIEELGANTQKSQLELYLEEPRMATEIELNVLDYWKANQFRYPEVASMARDLLSIPISTVASESAFSIGGRVLDQFRSSLKPSTVEAIVCTRDWLFGQREKFEAQLEDLTEDVLSCDINKEESSSQCSNYANTQA</sequence>
<dbReference type="InterPro" id="IPR025525">
    <property type="entry name" value="hAT-like_transposase_RNase-H"/>
</dbReference>
<reference evidence="4" key="1">
    <citation type="submission" date="2025-08" db="UniProtKB">
        <authorList>
            <consortium name="RefSeq"/>
        </authorList>
    </citation>
    <scope>IDENTIFICATION</scope>
    <source>
        <tissue evidence="4">Seedling</tissue>
    </source>
</reference>
<evidence type="ECO:0000313" key="4">
    <source>
        <dbReference type="RefSeq" id="XP_060671883.1"/>
    </source>
</evidence>
<organism evidence="3 4">
    <name type="scientific">Ziziphus jujuba</name>
    <name type="common">Chinese jujube</name>
    <name type="synonym">Ziziphus sativa</name>
    <dbReference type="NCBI Taxonomy" id="326968"/>
    <lineage>
        <taxon>Eukaryota</taxon>
        <taxon>Viridiplantae</taxon>
        <taxon>Streptophyta</taxon>
        <taxon>Embryophyta</taxon>
        <taxon>Tracheophyta</taxon>
        <taxon>Spermatophyta</taxon>
        <taxon>Magnoliopsida</taxon>
        <taxon>eudicotyledons</taxon>
        <taxon>Gunneridae</taxon>
        <taxon>Pentapetalae</taxon>
        <taxon>rosids</taxon>
        <taxon>fabids</taxon>
        <taxon>Rosales</taxon>
        <taxon>Rhamnaceae</taxon>
        <taxon>Paliureae</taxon>
        <taxon>Ziziphus</taxon>
    </lineage>
</organism>
<protein>
    <submittedName>
        <fullName evidence="4">Zinc finger BED domain-containing protein RICESLEEPER 2-like isoform X1</fullName>
    </submittedName>
</protein>
<evidence type="ECO:0000259" key="2">
    <source>
        <dbReference type="Pfam" id="PF14372"/>
    </source>
</evidence>
<dbReference type="SUPFAM" id="SSF53098">
    <property type="entry name" value="Ribonuclease H-like"/>
    <property type="match status" value="1"/>
</dbReference>
<dbReference type="PANTHER" id="PTHR23272:SF192">
    <property type="entry name" value="ZINC FINGER BED DOMAIN-CONTAINING PROTEIN DAYSLEEPER-LIKE"/>
    <property type="match status" value="1"/>
</dbReference>
<evidence type="ECO:0000259" key="1">
    <source>
        <dbReference type="Pfam" id="PF05699"/>
    </source>
</evidence>
<accession>A0ABM4A577</accession>
<dbReference type="GeneID" id="132803280"/>
<feature type="domain" description="HAT C-terminal dimerisation" evidence="1">
    <location>
        <begin position="230"/>
        <end position="311"/>
    </location>
</feature>
<dbReference type="PANTHER" id="PTHR23272">
    <property type="entry name" value="BED FINGER-RELATED"/>
    <property type="match status" value="1"/>
</dbReference>
<dbReference type="Proteomes" id="UP001652623">
    <property type="component" value="Chromosome 1"/>
</dbReference>
<proteinExistence type="predicted"/>
<dbReference type="Pfam" id="PF05699">
    <property type="entry name" value="Dimer_Tnp_hAT"/>
    <property type="match status" value="1"/>
</dbReference>
<keyword evidence="3" id="KW-1185">Reference proteome</keyword>
<dbReference type="Pfam" id="PF14372">
    <property type="entry name" value="hAT-like_RNase-H"/>
    <property type="match status" value="1"/>
</dbReference>
<name>A0ABM4A577_ZIZJJ</name>
<feature type="domain" description="hAT-like transposase RNase-H fold" evidence="2">
    <location>
        <begin position="72"/>
        <end position="171"/>
    </location>
</feature>
<dbReference type="InterPro" id="IPR008906">
    <property type="entry name" value="HATC_C_dom"/>
</dbReference>
<dbReference type="RefSeq" id="XP_060671883.1">
    <property type="nucleotide sequence ID" value="XM_060815900.1"/>
</dbReference>
<evidence type="ECO:0000313" key="3">
    <source>
        <dbReference type="Proteomes" id="UP001652623"/>
    </source>
</evidence>
<gene>
    <name evidence="4" type="primary">LOC132803280</name>
</gene>
<dbReference type="InterPro" id="IPR012337">
    <property type="entry name" value="RNaseH-like_sf"/>
</dbReference>